<dbReference type="Gene3D" id="3.40.225.10">
    <property type="entry name" value="Class II aldolase/adducin N-terminal domain"/>
    <property type="match status" value="1"/>
</dbReference>
<dbReference type="FunFam" id="3.40.50.720:FF:000084">
    <property type="entry name" value="Short-chain dehydrogenase reductase"/>
    <property type="match status" value="1"/>
</dbReference>
<dbReference type="NCBIfam" id="NF006191">
    <property type="entry name" value="PRK08324.1-5"/>
    <property type="match status" value="1"/>
</dbReference>
<sequence length="700" mass="76913">MEKVKTFKYVDYLWDESKAASFGNDQVALFLYRSNILGADLRITNYGGGNTSCKTIEKDPLTNEDVEVMWVKGSGGDIGTLTRKGIAGLYTERLRNLKNVYQGLADEDRMVGLFNHCIFDLDSKAPSIDTPLHGLLPFKHIDHLHPDALIAVAAAKDSEKITKEIWGDTMGWVPWQRPGFDLGLQLEKCLNDNPGIRGIVLGSHGLFTWGDTSYECYINSLEVIEMASEYIAGKIEEKGQVFGGQKVESLQADERKNKAAQLMPLLRGLASSESRMIGHFTDSDVVLEYINSNDLERLAPLGTSCPDHFLRTKIQPLVLTLDKNEDLSDSKAILEKLTPLFQQYRQEYKAYYETCKHPNSPAMRDPNPVIIIYPGVGMFSFSKDKQTTRVASEFYVNAINVMRGAEVISEYTSLPRQEAFDIEYWLLEEAKLQRMPKEKPLSRKIAVVTGAGGGIGQAIADKMVQEGAVVVFTDLNQEALDSVTEKYSKDQAVAVTCDVTNEEAIANAFKDTVLAFGGVDIIVHSAGLAISKSLENTTTKDWDLLENVLVKGQFLMVKNGVEIMKKQGLGGDIVNIASKNGLVAGPNNVAYGTAKAAQQHMTRLLAAELATDKIRVNVVNPDGVIVGSKIWEGAWAEGRAKANGISVEELPAFYAKRNLLNEIILPEDIANGVFACVAILDKTTGNIINVDGGMANAFPR</sequence>
<dbReference type="GO" id="GO:0016491">
    <property type="term" value="F:oxidoreductase activity"/>
    <property type="evidence" value="ECO:0007669"/>
    <property type="project" value="UniProtKB-KW"/>
</dbReference>
<dbReference type="NCBIfam" id="TIGR02632">
    <property type="entry name" value="RhaD_aldol-ADH"/>
    <property type="match status" value="1"/>
</dbReference>
<reference evidence="4 5" key="1">
    <citation type="journal article" date="2015" name="Int. J. Syst. Evol. Microbiol.">
        <title>Chryseobacterium sediminis sp. nov., isolated from a river sediment.</title>
        <authorList>
            <person name="Kampfer P."/>
            <person name="Busse H.J."/>
            <person name="McInroy J.A."/>
            <person name="Glaeser S.P."/>
        </authorList>
    </citation>
    <scope>NUCLEOTIDE SEQUENCE [LARGE SCALE GENOMIC DNA]</scope>
    <source>
        <strain evidence="4 5">IMT-174</strain>
    </source>
</reference>
<dbReference type="Pfam" id="PF13561">
    <property type="entry name" value="adh_short_C2"/>
    <property type="match status" value="1"/>
</dbReference>
<dbReference type="InterPro" id="IPR036291">
    <property type="entry name" value="NAD(P)-bd_dom_sf"/>
</dbReference>
<protein>
    <submittedName>
        <fullName evidence="4">Bifunctional aldolase/short-chain dehydrogenase</fullName>
    </submittedName>
</protein>
<dbReference type="PRINTS" id="PR00080">
    <property type="entry name" value="SDRFAMILY"/>
</dbReference>
<accession>A0A5B2U8L0</accession>
<dbReference type="AlphaFoldDB" id="A0A5B2U8L0"/>
<dbReference type="OrthoDB" id="9774430at2"/>
<dbReference type="PANTHER" id="PTHR43669">
    <property type="entry name" value="5-KETO-D-GLUCONATE 5-REDUCTASE"/>
    <property type="match status" value="1"/>
</dbReference>
<proteinExistence type="inferred from homology"/>
<dbReference type="Gene3D" id="3.40.50.720">
    <property type="entry name" value="NAD(P)-binding Rossmann-like Domain"/>
    <property type="match status" value="1"/>
</dbReference>
<dbReference type="EMBL" id="VUNZ01000001">
    <property type="protein sequence ID" value="KAA2222869.1"/>
    <property type="molecule type" value="Genomic_DNA"/>
</dbReference>
<dbReference type="InterPro" id="IPR036409">
    <property type="entry name" value="Aldolase_II/adducin_N_sf"/>
</dbReference>
<name>A0A5B2U8L0_9FLAO</name>
<dbReference type="SUPFAM" id="SSF51735">
    <property type="entry name" value="NAD(P)-binding Rossmann-fold domains"/>
    <property type="match status" value="1"/>
</dbReference>
<dbReference type="InterPro" id="IPR001303">
    <property type="entry name" value="Aldolase_II/adducin_N"/>
</dbReference>
<dbReference type="NCBIfam" id="NF006189">
    <property type="entry name" value="PRK08324.1-3"/>
    <property type="match status" value="1"/>
</dbReference>
<dbReference type="SUPFAM" id="SSF53639">
    <property type="entry name" value="AraD/HMP-PK domain-like"/>
    <property type="match status" value="1"/>
</dbReference>
<dbReference type="Pfam" id="PF00596">
    <property type="entry name" value="Aldolase_II"/>
    <property type="match status" value="1"/>
</dbReference>
<organism evidence="4 5">
    <name type="scientific">Chryseobacterium sediminis</name>
    <dbReference type="NCBI Taxonomy" id="1679494"/>
    <lineage>
        <taxon>Bacteria</taxon>
        <taxon>Pseudomonadati</taxon>
        <taxon>Bacteroidota</taxon>
        <taxon>Flavobacteriia</taxon>
        <taxon>Flavobacteriales</taxon>
        <taxon>Weeksellaceae</taxon>
        <taxon>Chryseobacterium group</taxon>
        <taxon>Chryseobacterium</taxon>
    </lineage>
</organism>
<comment type="caution">
    <text evidence="4">The sequence shown here is derived from an EMBL/GenBank/DDBJ whole genome shotgun (WGS) entry which is preliminary data.</text>
</comment>
<dbReference type="SMART" id="SM01007">
    <property type="entry name" value="Aldolase_II"/>
    <property type="match status" value="1"/>
</dbReference>
<feature type="domain" description="Class II aldolase/adducin N-terminal" evidence="3">
    <location>
        <begin position="29"/>
        <end position="231"/>
    </location>
</feature>
<dbReference type="Proteomes" id="UP000323082">
    <property type="component" value="Unassembled WGS sequence"/>
</dbReference>
<evidence type="ECO:0000256" key="1">
    <source>
        <dbReference type="ARBA" id="ARBA00006484"/>
    </source>
</evidence>
<keyword evidence="2" id="KW-0560">Oxidoreductase</keyword>
<dbReference type="InterPro" id="IPR002347">
    <property type="entry name" value="SDR_fam"/>
</dbReference>
<evidence type="ECO:0000313" key="4">
    <source>
        <dbReference type="EMBL" id="KAA2222869.1"/>
    </source>
</evidence>
<comment type="similarity">
    <text evidence="1">Belongs to the short-chain dehydrogenases/reductases (SDR) family.</text>
</comment>
<evidence type="ECO:0000313" key="5">
    <source>
        <dbReference type="Proteomes" id="UP000323082"/>
    </source>
</evidence>
<dbReference type="PANTHER" id="PTHR43669:SF8">
    <property type="entry name" value="SHORT-CHAIN TYPE DEHYDROGENASE_REDUCTASE-RELATED"/>
    <property type="match status" value="1"/>
</dbReference>
<gene>
    <name evidence="4" type="ORF">FW780_01320</name>
</gene>
<dbReference type="PRINTS" id="PR00081">
    <property type="entry name" value="GDHRDH"/>
</dbReference>
<evidence type="ECO:0000256" key="2">
    <source>
        <dbReference type="ARBA" id="ARBA00023002"/>
    </source>
</evidence>
<dbReference type="InterPro" id="IPR013454">
    <property type="entry name" value="Bifunc_RhaD/ADH"/>
</dbReference>
<dbReference type="RefSeq" id="WP_149831856.1">
    <property type="nucleotide sequence ID" value="NZ_VUNZ01000001.1"/>
</dbReference>
<evidence type="ECO:0000259" key="3">
    <source>
        <dbReference type="SMART" id="SM01007"/>
    </source>
</evidence>